<comment type="catalytic activity">
    <reaction evidence="3 4">
        <text>5-carboxyamino-1-(5-phospho-D-ribosyl)imidazole + H(+) = 5-amino-1-(5-phospho-D-ribosyl)imidazole-4-carboxylate</text>
        <dbReference type="Rhea" id="RHEA:13193"/>
        <dbReference type="ChEBI" id="CHEBI:15378"/>
        <dbReference type="ChEBI" id="CHEBI:58730"/>
        <dbReference type="ChEBI" id="CHEBI:77657"/>
        <dbReference type="EC" id="5.4.99.18"/>
    </reaction>
</comment>
<dbReference type="RefSeq" id="WP_092346418.1">
    <property type="nucleotide sequence ID" value="NZ_FNQN01000004.1"/>
</dbReference>
<gene>
    <name evidence="3" type="primary">purE</name>
    <name evidence="8" type="ORF">SAMN05660420_01560</name>
</gene>
<dbReference type="STRING" id="37625.SAMN05660420_01560"/>
<comment type="pathway">
    <text evidence="3 4">Purine metabolism; IMP biosynthesis via de novo pathway; 5-amino-1-(5-phospho-D-ribosyl)imidazole-4-carboxylate from 5-amino-1-(5-phospho-D-ribosyl)imidazole (N5-CAIR route): step 2/2.</text>
</comment>
<dbReference type="HAMAP" id="MF_01929">
    <property type="entry name" value="PurE_classI"/>
    <property type="match status" value="1"/>
</dbReference>
<dbReference type="PIRSF" id="PIRSF001338">
    <property type="entry name" value="AIR_carboxylase"/>
    <property type="match status" value="1"/>
</dbReference>
<dbReference type="AlphaFoldDB" id="A0A1H3ZJZ4"/>
<evidence type="ECO:0000256" key="2">
    <source>
        <dbReference type="ARBA" id="ARBA00023235"/>
    </source>
</evidence>
<dbReference type="UniPathway" id="UPA00074">
    <property type="reaction ID" value="UER00943"/>
</dbReference>
<feature type="binding site" evidence="3 5">
    <location>
        <position position="44"/>
    </location>
    <ligand>
        <name>substrate</name>
    </ligand>
</feature>
<evidence type="ECO:0000313" key="8">
    <source>
        <dbReference type="EMBL" id="SEA24089.1"/>
    </source>
</evidence>
<organism evidence="8 9">
    <name type="scientific">Desulfuromusa kysingii</name>
    <dbReference type="NCBI Taxonomy" id="37625"/>
    <lineage>
        <taxon>Bacteria</taxon>
        <taxon>Pseudomonadati</taxon>
        <taxon>Thermodesulfobacteriota</taxon>
        <taxon>Desulfuromonadia</taxon>
        <taxon>Desulfuromonadales</taxon>
        <taxon>Geopsychrobacteraceae</taxon>
        <taxon>Desulfuromusa</taxon>
    </lineage>
</organism>
<name>A0A1H3ZJZ4_9BACT</name>
<feature type="binding site" evidence="3 5">
    <location>
        <position position="17"/>
    </location>
    <ligand>
        <name>substrate</name>
    </ligand>
</feature>
<proteinExistence type="inferred from homology"/>
<dbReference type="PANTHER" id="PTHR23046">
    <property type="entry name" value="PHOSPHORIBOSYLAMINOIMIDAZOLE CARBOXYLASE CATALYTIC SUBUNIT"/>
    <property type="match status" value="1"/>
</dbReference>
<dbReference type="Gene3D" id="3.40.50.1970">
    <property type="match status" value="1"/>
</dbReference>
<feature type="transmembrane region" description="Helical" evidence="6">
    <location>
        <begin position="63"/>
        <end position="89"/>
    </location>
</feature>
<evidence type="ECO:0000256" key="6">
    <source>
        <dbReference type="SAM" id="Phobius"/>
    </source>
</evidence>
<keyword evidence="2 3" id="KW-0413">Isomerase</keyword>
<dbReference type="Pfam" id="PF00731">
    <property type="entry name" value="AIRC"/>
    <property type="match status" value="1"/>
</dbReference>
<evidence type="ECO:0000256" key="5">
    <source>
        <dbReference type="PIRSR" id="PIRSR001338-1"/>
    </source>
</evidence>
<feature type="transmembrane region" description="Helical" evidence="6">
    <location>
        <begin position="101"/>
        <end position="124"/>
    </location>
</feature>
<dbReference type="PANTHER" id="PTHR23046:SF2">
    <property type="entry name" value="PHOSPHORIBOSYLAMINOIMIDAZOLE CARBOXYLASE"/>
    <property type="match status" value="1"/>
</dbReference>
<keyword evidence="9" id="KW-1185">Reference proteome</keyword>
<evidence type="ECO:0000313" key="9">
    <source>
        <dbReference type="Proteomes" id="UP000199409"/>
    </source>
</evidence>
<evidence type="ECO:0000256" key="4">
    <source>
        <dbReference type="PIRNR" id="PIRNR001338"/>
    </source>
</evidence>
<dbReference type="EC" id="5.4.99.18" evidence="3 4"/>
<dbReference type="SMART" id="SM01001">
    <property type="entry name" value="AIRC"/>
    <property type="match status" value="1"/>
</dbReference>
<dbReference type="InterPro" id="IPR000031">
    <property type="entry name" value="PurE_dom"/>
</dbReference>
<comment type="similarity">
    <text evidence="3">Belongs to the AIR carboxylase family. Class I subfamily.</text>
</comment>
<keyword evidence="1 3" id="KW-0658">Purine biosynthesis</keyword>
<comment type="function">
    <text evidence="3 4">Catalyzes the conversion of N5-carboxyaminoimidazole ribonucleotide (N5-CAIR) to 4-carboxy-5-aminoimidazole ribonucleotide (CAIR).</text>
</comment>
<dbReference type="OrthoDB" id="9791908at2"/>
<dbReference type="GO" id="GO:0034023">
    <property type="term" value="F:5-(carboxyamino)imidazole ribonucleotide mutase activity"/>
    <property type="evidence" value="ECO:0007669"/>
    <property type="project" value="UniProtKB-UniRule"/>
</dbReference>
<keyword evidence="6" id="KW-0472">Membrane</keyword>
<keyword evidence="6" id="KW-0812">Transmembrane</keyword>
<sequence>MGKQTAVVGILMGSDSDYDIMVEAAKVLKQFDIPFEMIVSSAHRTPERTIEYVRGARDKGIKVLIAGAGAAAHLAGVVAAETVLPVIAVPIDATSMRGLDALLAMVQMPAGIPVATMAIGLAGSRNAGIFAARMLATEDPELEKKLLQFKKDMAAGVIKKSALVQKKMAEDGLI</sequence>
<dbReference type="EMBL" id="FNQN01000004">
    <property type="protein sequence ID" value="SEA24089.1"/>
    <property type="molecule type" value="Genomic_DNA"/>
</dbReference>
<feature type="binding site" evidence="3 5">
    <location>
        <position position="14"/>
    </location>
    <ligand>
        <name>substrate</name>
    </ligand>
</feature>
<keyword evidence="6" id="KW-1133">Transmembrane helix</keyword>
<protein>
    <recommendedName>
        <fullName evidence="3 4">N5-carboxyaminoimidazole ribonucleotide mutase</fullName>
        <shortName evidence="3 4">N5-CAIR mutase</shortName>
        <ecNumber evidence="3 4">5.4.99.18</ecNumber>
    </recommendedName>
    <alternativeName>
        <fullName evidence="3">5-(carboxyamino)imidazole ribonucleotide mutase</fullName>
    </alternativeName>
</protein>
<feature type="domain" description="PurE" evidence="7">
    <location>
        <begin position="6"/>
        <end position="157"/>
    </location>
</feature>
<evidence type="ECO:0000259" key="7">
    <source>
        <dbReference type="SMART" id="SM01001"/>
    </source>
</evidence>
<dbReference type="NCBIfam" id="TIGR01162">
    <property type="entry name" value="purE"/>
    <property type="match status" value="1"/>
</dbReference>
<dbReference type="InterPro" id="IPR033747">
    <property type="entry name" value="PurE_ClassI"/>
</dbReference>
<dbReference type="Proteomes" id="UP000199409">
    <property type="component" value="Unassembled WGS sequence"/>
</dbReference>
<dbReference type="GO" id="GO:0006189">
    <property type="term" value="P:'de novo' IMP biosynthetic process"/>
    <property type="evidence" value="ECO:0007669"/>
    <property type="project" value="UniProtKB-UniRule"/>
</dbReference>
<reference evidence="8 9" key="1">
    <citation type="submission" date="2016-10" db="EMBL/GenBank/DDBJ databases">
        <authorList>
            <person name="de Groot N.N."/>
        </authorList>
    </citation>
    <scope>NUCLEOTIDE SEQUENCE [LARGE SCALE GENOMIC DNA]</scope>
    <source>
        <strain evidence="8 9">DSM 7343</strain>
    </source>
</reference>
<accession>A0A1H3ZJZ4</accession>
<evidence type="ECO:0000256" key="3">
    <source>
        <dbReference type="HAMAP-Rule" id="MF_01929"/>
    </source>
</evidence>
<dbReference type="InterPro" id="IPR024694">
    <property type="entry name" value="PurE_prokaryotes"/>
</dbReference>
<evidence type="ECO:0000256" key="1">
    <source>
        <dbReference type="ARBA" id="ARBA00022755"/>
    </source>
</evidence>
<dbReference type="SUPFAM" id="SSF52255">
    <property type="entry name" value="N5-CAIR mutase (phosphoribosylaminoimidazole carboxylase, PurE)"/>
    <property type="match status" value="1"/>
</dbReference>